<keyword evidence="2 5" id="KW-0238">DNA-binding</keyword>
<accession>A0A4R6QUB7</accession>
<dbReference type="PANTHER" id="PTHR42756:SF1">
    <property type="entry name" value="TRANSCRIPTIONAL REPRESSOR OF EMRAB OPERON"/>
    <property type="match status" value="1"/>
</dbReference>
<dbReference type="PROSITE" id="PS50995">
    <property type="entry name" value="HTH_MARR_2"/>
    <property type="match status" value="1"/>
</dbReference>
<dbReference type="OrthoDB" id="6195716at2"/>
<dbReference type="AlphaFoldDB" id="A0A4R6QUB7"/>
<reference evidence="5 6" key="1">
    <citation type="submission" date="2019-03" db="EMBL/GenBank/DDBJ databases">
        <title>Genomic Encyclopedia of Type Strains, Phase IV (KMG-IV): sequencing the most valuable type-strain genomes for metagenomic binning, comparative biology and taxonomic classification.</title>
        <authorList>
            <person name="Goeker M."/>
        </authorList>
    </citation>
    <scope>NUCLEOTIDE SEQUENCE [LARGE SCALE GENOMIC DNA]</scope>
    <source>
        <strain evidence="5 6">DSM 16998</strain>
    </source>
</reference>
<evidence type="ECO:0000256" key="1">
    <source>
        <dbReference type="ARBA" id="ARBA00023015"/>
    </source>
</evidence>
<dbReference type="PROSITE" id="PS01117">
    <property type="entry name" value="HTH_MARR_1"/>
    <property type="match status" value="1"/>
</dbReference>
<dbReference type="FunCoup" id="A0A4R6QUB7">
    <property type="interactions" value="46"/>
</dbReference>
<dbReference type="InterPro" id="IPR036388">
    <property type="entry name" value="WH-like_DNA-bd_sf"/>
</dbReference>
<dbReference type="InParanoid" id="A0A4R6QUB7"/>
<dbReference type="Pfam" id="PF01047">
    <property type="entry name" value="MarR"/>
    <property type="match status" value="1"/>
</dbReference>
<gene>
    <name evidence="5" type="ORF">DES47_101986</name>
</gene>
<dbReference type="PRINTS" id="PR00598">
    <property type="entry name" value="HTHMARR"/>
</dbReference>
<keyword evidence="6" id="KW-1185">Reference proteome</keyword>
<evidence type="ECO:0000313" key="6">
    <source>
        <dbReference type="Proteomes" id="UP000295361"/>
    </source>
</evidence>
<keyword evidence="3" id="KW-0804">Transcription</keyword>
<dbReference type="Proteomes" id="UP000295361">
    <property type="component" value="Unassembled WGS sequence"/>
</dbReference>
<evidence type="ECO:0000259" key="4">
    <source>
        <dbReference type="PROSITE" id="PS50995"/>
    </source>
</evidence>
<dbReference type="RefSeq" id="WP_133699506.1">
    <property type="nucleotide sequence ID" value="NZ_SNXS01000001.1"/>
</dbReference>
<evidence type="ECO:0000256" key="3">
    <source>
        <dbReference type="ARBA" id="ARBA00023163"/>
    </source>
</evidence>
<dbReference type="SUPFAM" id="SSF46785">
    <property type="entry name" value="Winged helix' DNA-binding domain"/>
    <property type="match status" value="1"/>
</dbReference>
<organism evidence="5 6">
    <name type="scientific">Roseateles toxinivorans</name>
    <dbReference type="NCBI Taxonomy" id="270368"/>
    <lineage>
        <taxon>Bacteria</taxon>
        <taxon>Pseudomonadati</taxon>
        <taxon>Pseudomonadota</taxon>
        <taxon>Betaproteobacteria</taxon>
        <taxon>Burkholderiales</taxon>
        <taxon>Sphaerotilaceae</taxon>
        <taxon>Roseateles</taxon>
    </lineage>
</organism>
<dbReference type="GO" id="GO:0003677">
    <property type="term" value="F:DNA binding"/>
    <property type="evidence" value="ECO:0007669"/>
    <property type="project" value="UniProtKB-KW"/>
</dbReference>
<dbReference type="SMART" id="SM00347">
    <property type="entry name" value="HTH_MARR"/>
    <property type="match status" value="1"/>
</dbReference>
<dbReference type="Gene3D" id="1.10.10.10">
    <property type="entry name" value="Winged helix-like DNA-binding domain superfamily/Winged helix DNA-binding domain"/>
    <property type="match status" value="1"/>
</dbReference>
<keyword evidence="1" id="KW-0805">Transcription regulation</keyword>
<dbReference type="InterPro" id="IPR036390">
    <property type="entry name" value="WH_DNA-bd_sf"/>
</dbReference>
<name>A0A4R6QUB7_9BURK</name>
<comment type="caution">
    <text evidence="5">The sequence shown here is derived from an EMBL/GenBank/DDBJ whole genome shotgun (WGS) entry which is preliminary data.</text>
</comment>
<dbReference type="PANTHER" id="PTHR42756">
    <property type="entry name" value="TRANSCRIPTIONAL REGULATOR, MARR"/>
    <property type="match status" value="1"/>
</dbReference>
<dbReference type="InterPro" id="IPR023187">
    <property type="entry name" value="Tscrpt_reg_MarR-type_CS"/>
</dbReference>
<dbReference type="InterPro" id="IPR000835">
    <property type="entry name" value="HTH_MarR-typ"/>
</dbReference>
<proteinExistence type="predicted"/>
<dbReference type="EMBL" id="SNXS01000001">
    <property type="protein sequence ID" value="TDP74916.1"/>
    <property type="molecule type" value="Genomic_DNA"/>
</dbReference>
<evidence type="ECO:0000256" key="2">
    <source>
        <dbReference type="ARBA" id="ARBA00023125"/>
    </source>
</evidence>
<feature type="domain" description="HTH marR-type" evidence="4">
    <location>
        <begin position="23"/>
        <end position="155"/>
    </location>
</feature>
<dbReference type="GO" id="GO:0003700">
    <property type="term" value="F:DNA-binding transcription factor activity"/>
    <property type="evidence" value="ECO:0007669"/>
    <property type="project" value="InterPro"/>
</dbReference>
<sequence>MSTDPSAAPAPAAFYSKENYGPEASVGLVIKQVMQSIVQQADAHLEAYDLTHAQWKPLLRLHQLGACTPAELARDLSMDAGAVTRLIDRLERKGLCSRERSSEDRRVVNVALTEEGRRSAALVPGVLSDVMNGHLAGFSHQEWQLLMQFLKRMLLNGEAMRAEAIKAVAHPNKKD</sequence>
<evidence type="ECO:0000313" key="5">
    <source>
        <dbReference type="EMBL" id="TDP74916.1"/>
    </source>
</evidence>
<protein>
    <submittedName>
        <fullName evidence="5">DNA-binding MarR family transcriptional regulator</fullName>
    </submittedName>
</protein>